<feature type="transmembrane region" description="Helical" evidence="1">
    <location>
        <begin position="58"/>
        <end position="75"/>
    </location>
</feature>
<evidence type="ECO:0000256" key="1">
    <source>
        <dbReference type="SAM" id="Phobius"/>
    </source>
</evidence>
<gene>
    <name evidence="2" type="ORF">BWP39_02725</name>
</gene>
<keyword evidence="1" id="KW-0472">Membrane</keyword>
<sequence>MSAAADEAGIGMLVLIATFIAICILAVSITRSVSFILSSRDGRNERVNQIVKVSVRRTIVGICALAALASAWTYWEGARLRALVKPTDCDNAQSADGRYTARVCYLGSRIVLRLYERQSQQLLAERTYGSSADDPVRLYWKPDELRYEDGADLGTIHLPPSLYDRLLAKLP</sequence>
<dbReference type="Proteomes" id="UP000218022">
    <property type="component" value="Unassembled WGS sequence"/>
</dbReference>
<dbReference type="AlphaFoldDB" id="A0A2A4F232"/>
<evidence type="ECO:0000313" key="2">
    <source>
        <dbReference type="EMBL" id="PCE27431.1"/>
    </source>
</evidence>
<feature type="transmembrane region" description="Helical" evidence="1">
    <location>
        <begin position="12"/>
        <end position="37"/>
    </location>
</feature>
<comment type="caution">
    <text evidence="2">The sequence shown here is derived from an EMBL/GenBank/DDBJ whole genome shotgun (WGS) entry which is preliminary data.</text>
</comment>
<name>A0A2A4F232_9BURK</name>
<evidence type="ECO:0000313" key="3">
    <source>
        <dbReference type="Proteomes" id="UP000218022"/>
    </source>
</evidence>
<dbReference type="RefSeq" id="WP_096716843.1">
    <property type="nucleotide sequence ID" value="NZ_MTZV01000002.1"/>
</dbReference>
<dbReference type="EMBL" id="MTZV01000002">
    <property type="protein sequence ID" value="PCE27431.1"/>
    <property type="molecule type" value="Genomic_DNA"/>
</dbReference>
<organism evidence="2 3">
    <name type="scientific">Paraburkholderia acidicola</name>
    <dbReference type="NCBI Taxonomy" id="1912599"/>
    <lineage>
        <taxon>Bacteria</taxon>
        <taxon>Pseudomonadati</taxon>
        <taxon>Pseudomonadota</taxon>
        <taxon>Betaproteobacteria</taxon>
        <taxon>Burkholderiales</taxon>
        <taxon>Burkholderiaceae</taxon>
        <taxon>Paraburkholderia</taxon>
    </lineage>
</organism>
<keyword evidence="1" id="KW-1133">Transmembrane helix</keyword>
<accession>A0A2A4F232</accession>
<protein>
    <submittedName>
        <fullName evidence="2">Uncharacterized protein</fullName>
    </submittedName>
</protein>
<keyword evidence="1" id="KW-0812">Transmembrane</keyword>
<proteinExistence type="predicted"/>
<reference evidence="2 3" key="1">
    <citation type="submission" date="2017-01" db="EMBL/GenBank/DDBJ databases">
        <title>Whole-Genome Shotgun Sequencing of Two beta-Proteobacterial Species in Search of the Bulgecin Biosynthetic Cluster.</title>
        <authorList>
            <person name="Horsman M.E."/>
            <person name="Marous D.R."/>
            <person name="Li R."/>
            <person name="Oliver R.A."/>
            <person name="Byun B."/>
            <person name="Emrich S.J."/>
            <person name="Boggess B."/>
            <person name="Townsend C.A."/>
            <person name="Mobashery S."/>
        </authorList>
    </citation>
    <scope>NUCLEOTIDE SEQUENCE [LARGE SCALE GENOMIC DNA]</scope>
    <source>
        <strain evidence="2 3">ATCC 31363</strain>
    </source>
</reference>